<dbReference type="EC" id="4.2.1.56" evidence="2"/>
<proteinExistence type="predicted"/>
<gene>
    <name evidence="2" type="ORF">FHS03_000127</name>
</gene>
<evidence type="ECO:0000313" key="3">
    <source>
        <dbReference type="Proteomes" id="UP000541535"/>
    </source>
</evidence>
<reference evidence="2 3" key="1">
    <citation type="submission" date="2020-08" db="EMBL/GenBank/DDBJ databases">
        <title>Genomic Encyclopedia of Type Strains, Phase III (KMG-III): the genomes of soil and plant-associated and newly described type strains.</title>
        <authorList>
            <person name="Whitman W."/>
        </authorList>
    </citation>
    <scope>NUCLEOTIDE SEQUENCE [LARGE SCALE GENOMIC DNA]</scope>
    <source>
        <strain evidence="2 3">CECT 8897</strain>
    </source>
</reference>
<dbReference type="EMBL" id="JACHXD010000001">
    <property type="protein sequence ID" value="MBB3117108.1"/>
    <property type="molecule type" value="Genomic_DNA"/>
</dbReference>
<dbReference type="Pfam" id="PF01575">
    <property type="entry name" value="MaoC_dehydratas"/>
    <property type="match status" value="1"/>
</dbReference>
<dbReference type="Gene3D" id="3.10.129.10">
    <property type="entry name" value="Hotdog Thioesterase"/>
    <property type="match status" value="1"/>
</dbReference>
<dbReference type="SUPFAM" id="SSF54637">
    <property type="entry name" value="Thioesterase/thiol ester dehydrase-isomerase"/>
    <property type="match status" value="1"/>
</dbReference>
<protein>
    <submittedName>
        <fullName evidence="2">Itaconyl-CoA hydratase</fullName>
        <ecNumber evidence="2">4.2.1.56</ecNumber>
    </submittedName>
</protein>
<comment type="caution">
    <text evidence="2">The sequence shown here is derived from an EMBL/GenBank/DDBJ whole genome shotgun (WGS) entry which is preliminary data.</text>
</comment>
<feature type="domain" description="MaoC-like" evidence="1">
    <location>
        <begin position="29"/>
        <end position="142"/>
    </location>
</feature>
<evidence type="ECO:0000259" key="1">
    <source>
        <dbReference type="Pfam" id="PF01575"/>
    </source>
</evidence>
<dbReference type="GO" id="GO:0050011">
    <property type="term" value="F:itaconyl-CoA hydratase activity"/>
    <property type="evidence" value="ECO:0007669"/>
    <property type="project" value="UniProtKB-EC"/>
</dbReference>
<keyword evidence="2" id="KW-0456">Lyase</keyword>
<dbReference type="Proteomes" id="UP000541535">
    <property type="component" value="Unassembled WGS sequence"/>
</dbReference>
<accession>A0A7W5B661</accession>
<name>A0A7W5B661_9BURK</name>
<dbReference type="InterPro" id="IPR052342">
    <property type="entry name" value="MCH/BMMD"/>
</dbReference>
<evidence type="ECO:0000313" key="2">
    <source>
        <dbReference type="EMBL" id="MBB3117108.1"/>
    </source>
</evidence>
<sequence length="169" mass="18955">MKKSISVLEHIDGQRYRESHGMYYEDFDVGDIYEHRPGRTISEADNTWMSLLCMNTHPLHIDAAYGEQTEFKKPLVSSLITFAIIGGLSLASTSARGVANLGWSNVRFLSPVFAGDTIYAETRVVAKRQSDSRPGDGIVTVETKGFVHPDRQFMVCERSFLVPLRNAQQ</sequence>
<dbReference type="PANTHER" id="PTHR43664:SF1">
    <property type="entry name" value="BETA-METHYLMALYL-COA DEHYDRATASE"/>
    <property type="match status" value="1"/>
</dbReference>
<dbReference type="InterPro" id="IPR029069">
    <property type="entry name" value="HotDog_dom_sf"/>
</dbReference>
<dbReference type="CDD" id="cd03451">
    <property type="entry name" value="FkbR2"/>
    <property type="match status" value="1"/>
</dbReference>
<dbReference type="RefSeq" id="WP_050410160.1">
    <property type="nucleotide sequence ID" value="NZ_JACHXD010000001.1"/>
</dbReference>
<keyword evidence="3" id="KW-1185">Reference proteome</keyword>
<dbReference type="InterPro" id="IPR002539">
    <property type="entry name" value="MaoC-like_dom"/>
</dbReference>
<dbReference type="AlphaFoldDB" id="A0A7W5B661"/>
<dbReference type="PANTHER" id="PTHR43664">
    <property type="entry name" value="MONOAMINE OXIDASE-RELATED"/>
    <property type="match status" value="1"/>
</dbReference>
<organism evidence="2 3">
    <name type="scientific">Pseudoduganella violacea</name>
    <dbReference type="NCBI Taxonomy" id="1715466"/>
    <lineage>
        <taxon>Bacteria</taxon>
        <taxon>Pseudomonadati</taxon>
        <taxon>Pseudomonadota</taxon>
        <taxon>Betaproteobacteria</taxon>
        <taxon>Burkholderiales</taxon>
        <taxon>Oxalobacteraceae</taxon>
        <taxon>Telluria group</taxon>
        <taxon>Pseudoduganella</taxon>
    </lineage>
</organism>